<gene>
    <name evidence="2" type="ORF">DZC52_04370</name>
</gene>
<protein>
    <submittedName>
        <fullName evidence="2">Class I SAM-dependent methyltransferase</fullName>
    </submittedName>
</protein>
<evidence type="ECO:0000313" key="3">
    <source>
        <dbReference type="Proteomes" id="UP000260351"/>
    </source>
</evidence>
<organism evidence="2 3">
    <name type="scientific">Wenzhouxiangella sediminis</name>
    <dbReference type="NCBI Taxonomy" id="1792836"/>
    <lineage>
        <taxon>Bacteria</taxon>
        <taxon>Pseudomonadati</taxon>
        <taxon>Pseudomonadota</taxon>
        <taxon>Gammaproteobacteria</taxon>
        <taxon>Chromatiales</taxon>
        <taxon>Wenzhouxiangellaceae</taxon>
        <taxon>Wenzhouxiangella</taxon>
    </lineage>
</organism>
<evidence type="ECO:0000259" key="1">
    <source>
        <dbReference type="Pfam" id="PF08241"/>
    </source>
</evidence>
<dbReference type="InterPro" id="IPR013216">
    <property type="entry name" value="Methyltransf_11"/>
</dbReference>
<dbReference type="SUPFAM" id="SSF53335">
    <property type="entry name" value="S-adenosyl-L-methionine-dependent methyltransferases"/>
    <property type="match status" value="1"/>
</dbReference>
<dbReference type="Gene3D" id="3.40.50.150">
    <property type="entry name" value="Vaccinia Virus protein VP39"/>
    <property type="match status" value="1"/>
</dbReference>
<name>A0A3E1KAX7_9GAMM</name>
<evidence type="ECO:0000313" key="2">
    <source>
        <dbReference type="EMBL" id="RFF31599.1"/>
    </source>
</evidence>
<accession>A0A3E1KAX7</accession>
<dbReference type="CDD" id="cd02440">
    <property type="entry name" value="AdoMet_MTases"/>
    <property type="match status" value="1"/>
</dbReference>
<dbReference type="GO" id="GO:0008757">
    <property type="term" value="F:S-adenosylmethionine-dependent methyltransferase activity"/>
    <property type="evidence" value="ECO:0007669"/>
    <property type="project" value="InterPro"/>
</dbReference>
<dbReference type="PANTHER" id="PTHR43861:SF1">
    <property type="entry name" value="TRANS-ACONITATE 2-METHYLTRANSFERASE"/>
    <property type="match status" value="1"/>
</dbReference>
<keyword evidence="2" id="KW-0489">Methyltransferase</keyword>
<dbReference type="OrthoDB" id="323463at2"/>
<reference evidence="2 3" key="1">
    <citation type="submission" date="2018-08" db="EMBL/GenBank/DDBJ databases">
        <title>Wenzhouxiangella salilacus sp. nov., a novel bacterium isolated from a saline lake in Xinjiang Province, China.</title>
        <authorList>
            <person name="Han S."/>
        </authorList>
    </citation>
    <scope>NUCLEOTIDE SEQUENCE [LARGE SCALE GENOMIC DNA]</scope>
    <source>
        <strain evidence="2 3">XDB06</strain>
    </source>
</reference>
<feature type="domain" description="Methyltransferase type 11" evidence="1">
    <location>
        <begin position="43"/>
        <end position="136"/>
    </location>
</feature>
<dbReference type="PANTHER" id="PTHR43861">
    <property type="entry name" value="TRANS-ACONITATE 2-METHYLTRANSFERASE-RELATED"/>
    <property type="match status" value="1"/>
</dbReference>
<comment type="caution">
    <text evidence="2">The sequence shown here is derived from an EMBL/GenBank/DDBJ whole genome shotgun (WGS) entry which is preliminary data.</text>
</comment>
<dbReference type="AlphaFoldDB" id="A0A3E1KAX7"/>
<dbReference type="EMBL" id="QUZK01000018">
    <property type="protein sequence ID" value="RFF31599.1"/>
    <property type="molecule type" value="Genomic_DNA"/>
</dbReference>
<proteinExistence type="predicted"/>
<keyword evidence="3" id="KW-1185">Reference proteome</keyword>
<dbReference type="GO" id="GO:0032259">
    <property type="term" value="P:methylation"/>
    <property type="evidence" value="ECO:0007669"/>
    <property type="project" value="UniProtKB-KW"/>
</dbReference>
<dbReference type="InterPro" id="IPR029063">
    <property type="entry name" value="SAM-dependent_MTases_sf"/>
</dbReference>
<dbReference type="RefSeq" id="WP_116649906.1">
    <property type="nucleotide sequence ID" value="NZ_QUZK01000018.1"/>
</dbReference>
<dbReference type="Pfam" id="PF08241">
    <property type="entry name" value="Methyltransf_11"/>
    <property type="match status" value="1"/>
</dbReference>
<keyword evidence="2" id="KW-0808">Transferase</keyword>
<dbReference type="Proteomes" id="UP000260351">
    <property type="component" value="Unassembled WGS sequence"/>
</dbReference>
<sequence length="208" mass="23355">MSVQEAYDRWAAQYDDNRNRTRDLNMQCLRRADHSLAGARVFEAGCGTGLNTEYLAGQGAQVVAMDFSEAMLERARARVGHAEVRFEVGDITRRWPAEDASCDLVIITLVLEHVEDLAPVFAQARRVLAEGGLLYIAELHPYRQLAGGQARFTPSGSDKEVFVPAWKHSISEFVSEAMRAGFELQRMAEPAFEDDEVPRLVQLWLVRS</sequence>